<name>X1C3Q0_9ZZZZ</name>
<reference evidence="1" key="1">
    <citation type="journal article" date="2014" name="Front. Microbiol.">
        <title>High frequency of phylogenetically diverse reductive dehalogenase-homologous genes in deep subseafloor sedimentary metagenomes.</title>
        <authorList>
            <person name="Kawai M."/>
            <person name="Futagami T."/>
            <person name="Toyoda A."/>
            <person name="Takaki Y."/>
            <person name="Nishi S."/>
            <person name="Hori S."/>
            <person name="Arai W."/>
            <person name="Tsubouchi T."/>
            <person name="Morono Y."/>
            <person name="Uchiyama I."/>
            <person name="Ito T."/>
            <person name="Fujiyama A."/>
            <person name="Inagaki F."/>
            <person name="Takami H."/>
        </authorList>
    </citation>
    <scope>NUCLEOTIDE SEQUENCE</scope>
    <source>
        <strain evidence="1">Expedition CK06-06</strain>
    </source>
</reference>
<dbReference type="AlphaFoldDB" id="X1C3Q0"/>
<comment type="caution">
    <text evidence="1">The sequence shown here is derived from an EMBL/GenBank/DDBJ whole genome shotgun (WGS) entry which is preliminary data.</text>
</comment>
<feature type="non-terminal residue" evidence="1">
    <location>
        <position position="1"/>
    </location>
</feature>
<evidence type="ECO:0000313" key="1">
    <source>
        <dbReference type="EMBL" id="GAG91048.1"/>
    </source>
</evidence>
<dbReference type="EMBL" id="BART01025899">
    <property type="protein sequence ID" value="GAG91048.1"/>
    <property type="molecule type" value="Genomic_DNA"/>
</dbReference>
<organism evidence="1">
    <name type="scientific">marine sediment metagenome</name>
    <dbReference type="NCBI Taxonomy" id="412755"/>
    <lineage>
        <taxon>unclassified sequences</taxon>
        <taxon>metagenomes</taxon>
        <taxon>ecological metagenomes</taxon>
    </lineage>
</organism>
<accession>X1C3Q0</accession>
<gene>
    <name evidence="1" type="ORF">S01H4_46361</name>
</gene>
<proteinExistence type="predicted"/>
<protein>
    <submittedName>
        <fullName evidence="1">Uncharacterized protein</fullName>
    </submittedName>
</protein>
<sequence length="70" mass="8175">SNMASGDEVTVCEYMALENPNYKKYQNETYSGVQEYPLLYMLGKPGMLKITLQQTLGTYRSFGYKIYERR</sequence>